<reference evidence="8 9" key="1">
    <citation type="submission" date="2024-06" db="EMBL/GenBank/DDBJ databases">
        <title>The Natural Products Discovery Center: Release of the First 8490 Sequenced Strains for Exploring Actinobacteria Biosynthetic Diversity.</title>
        <authorList>
            <person name="Kalkreuter E."/>
            <person name="Kautsar S.A."/>
            <person name="Yang D."/>
            <person name="Bader C.D."/>
            <person name="Teijaro C.N."/>
            <person name="Fluegel L."/>
            <person name="Davis C.M."/>
            <person name="Simpson J.R."/>
            <person name="Lauterbach L."/>
            <person name="Steele A.D."/>
            <person name="Gui C."/>
            <person name="Meng S."/>
            <person name="Li G."/>
            <person name="Viehrig K."/>
            <person name="Ye F."/>
            <person name="Su P."/>
            <person name="Kiefer A.F."/>
            <person name="Nichols A."/>
            <person name="Cepeda A.J."/>
            <person name="Yan W."/>
            <person name="Fan B."/>
            <person name="Jiang Y."/>
            <person name="Adhikari A."/>
            <person name="Zheng C.-J."/>
            <person name="Schuster L."/>
            <person name="Cowan T.M."/>
            <person name="Smanski M.J."/>
            <person name="Chevrette M.G."/>
            <person name="De Carvalho L.P.S."/>
            <person name="Shen B."/>
        </authorList>
    </citation>
    <scope>NUCLEOTIDE SEQUENCE [LARGE SCALE GENOMIC DNA]</scope>
    <source>
        <strain evidence="8 9">NPDC050403</strain>
    </source>
</reference>
<dbReference type="Proteomes" id="UP001551695">
    <property type="component" value="Unassembled WGS sequence"/>
</dbReference>
<name>A0ABV3FSQ8_9NOCA</name>
<dbReference type="InterPro" id="IPR024320">
    <property type="entry name" value="LPG_synthase_C"/>
</dbReference>
<feature type="domain" description="Phosphatidylglycerol lysyltransferase C-terminal" evidence="7">
    <location>
        <begin position="136"/>
        <end position="434"/>
    </location>
</feature>
<feature type="transmembrane region" description="Helical" evidence="6">
    <location>
        <begin position="104"/>
        <end position="122"/>
    </location>
</feature>
<comment type="caution">
    <text evidence="8">The sequence shown here is derived from an EMBL/GenBank/DDBJ whole genome shotgun (WGS) entry which is preliminary data.</text>
</comment>
<dbReference type="PANTHER" id="PTHR34697">
    <property type="entry name" value="PHOSPHATIDYLGLYCEROL LYSYLTRANSFERASE"/>
    <property type="match status" value="1"/>
</dbReference>
<dbReference type="RefSeq" id="WP_357783242.1">
    <property type="nucleotide sequence ID" value="NZ_JBFAKC010000005.1"/>
</dbReference>
<evidence type="ECO:0000256" key="3">
    <source>
        <dbReference type="ARBA" id="ARBA00022692"/>
    </source>
</evidence>
<comment type="subcellular location">
    <subcellularLocation>
        <location evidence="1">Cell membrane</location>
        <topology evidence="1">Multi-pass membrane protein</topology>
    </subcellularLocation>
</comment>
<dbReference type="EMBL" id="JBFAKC010000005">
    <property type="protein sequence ID" value="MEV0708459.1"/>
    <property type="molecule type" value="Genomic_DNA"/>
</dbReference>
<organism evidence="8 9">
    <name type="scientific">Nocardia aurea</name>
    <dbReference type="NCBI Taxonomy" id="2144174"/>
    <lineage>
        <taxon>Bacteria</taxon>
        <taxon>Bacillati</taxon>
        <taxon>Actinomycetota</taxon>
        <taxon>Actinomycetes</taxon>
        <taxon>Mycobacteriales</taxon>
        <taxon>Nocardiaceae</taxon>
        <taxon>Nocardia</taxon>
    </lineage>
</organism>
<keyword evidence="9" id="KW-1185">Reference proteome</keyword>
<evidence type="ECO:0000256" key="2">
    <source>
        <dbReference type="ARBA" id="ARBA00022475"/>
    </source>
</evidence>
<dbReference type="InterPro" id="IPR051211">
    <property type="entry name" value="PG_lysyltransferase"/>
</dbReference>
<evidence type="ECO:0000256" key="1">
    <source>
        <dbReference type="ARBA" id="ARBA00004651"/>
    </source>
</evidence>
<keyword evidence="5 6" id="KW-0472">Membrane</keyword>
<dbReference type="PANTHER" id="PTHR34697:SF2">
    <property type="entry name" value="PHOSPHATIDYLGLYCEROL LYSYLTRANSFERASE"/>
    <property type="match status" value="1"/>
</dbReference>
<evidence type="ECO:0000313" key="9">
    <source>
        <dbReference type="Proteomes" id="UP001551695"/>
    </source>
</evidence>
<evidence type="ECO:0000259" key="7">
    <source>
        <dbReference type="Pfam" id="PF09924"/>
    </source>
</evidence>
<keyword evidence="2" id="KW-1003">Cell membrane</keyword>
<proteinExistence type="predicted"/>
<sequence length="459" mass="50937">MPEERKVAVHGQTAGYRQIAVYAAPALRPALTVVLLLVSALLLYAAERAAHEGVNRGWFVAVSLAGLFVVRGLHLCRPITLTHVAAAVVMLALANVAYRAEHSLAGFVFLASTGFVLMLPHSSRPQPEHRYRVAELIGRTERDPLAAFALHSSKSYFFDATNCAAIAYRARFGIAVVSGDPIGDRGAFGPLITEFSAFAAENGWRIAVLGSGQDVAQLWRYRAVEHRGLRTVPIGRDVVIDVGAFAMVGREYRNLRQAVNRTANFGVTTEIMLETALTEPLRAELLDIVDEWRVGRQSRGFSMILDHLLDGCHPGMLLIIARDAQGRVAGFQRYGMSARGTELSLDVPWRRKDAPNGLDERMIVDLIGYGRANGVTRISLAFAPFPELFAEKERSRAGQLVHATVHLADPLIRLESLYRFLRKFHAMAEQRYVLVRWREVLPAALALLTLEFVPHRRQY</sequence>
<keyword evidence="3 6" id="KW-0812">Transmembrane</keyword>
<evidence type="ECO:0000256" key="6">
    <source>
        <dbReference type="SAM" id="Phobius"/>
    </source>
</evidence>
<dbReference type="Pfam" id="PF09924">
    <property type="entry name" value="LPG_synthase_C"/>
    <property type="match status" value="1"/>
</dbReference>
<evidence type="ECO:0000256" key="5">
    <source>
        <dbReference type="ARBA" id="ARBA00023136"/>
    </source>
</evidence>
<gene>
    <name evidence="8" type="ORF">AB0I48_12910</name>
</gene>
<protein>
    <submittedName>
        <fullName evidence="8">Phosphatidylglycerol lysyltransferase domain-containing protein</fullName>
    </submittedName>
</protein>
<feature type="transmembrane region" description="Helical" evidence="6">
    <location>
        <begin position="80"/>
        <end position="98"/>
    </location>
</feature>
<feature type="transmembrane region" description="Helical" evidence="6">
    <location>
        <begin position="21"/>
        <end position="45"/>
    </location>
</feature>
<feature type="transmembrane region" description="Helical" evidence="6">
    <location>
        <begin position="57"/>
        <end position="73"/>
    </location>
</feature>
<evidence type="ECO:0000313" key="8">
    <source>
        <dbReference type="EMBL" id="MEV0708459.1"/>
    </source>
</evidence>
<accession>A0ABV3FSQ8</accession>
<evidence type="ECO:0000256" key="4">
    <source>
        <dbReference type="ARBA" id="ARBA00022989"/>
    </source>
</evidence>
<keyword evidence="4 6" id="KW-1133">Transmembrane helix</keyword>